<keyword evidence="7" id="KW-1185">Reference proteome</keyword>
<reference evidence="6 7" key="1">
    <citation type="journal article" date="2016" name="Mol. Biol. Evol.">
        <title>Comparative Genomics of Early-Diverging Mushroom-Forming Fungi Provides Insights into the Origins of Lignocellulose Decay Capabilities.</title>
        <authorList>
            <person name="Nagy L.G."/>
            <person name="Riley R."/>
            <person name="Tritt A."/>
            <person name="Adam C."/>
            <person name="Daum C."/>
            <person name="Floudas D."/>
            <person name="Sun H."/>
            <person name="Yadav J.S."/>
            <person name="Pangilinan J."/>
            <person name="Larsson K.H."/>
            <person name="Matsuura K."/>
            <person name="Barry K."/>
            <person name="Labutti K."/>
            <person name="Kuo R."/>
            <person name="Ohm R.A."/>
            <person name="Bhattacharya S.S."/>
            <person name="Shirouzu T."/>
            <person name="Yoshinaga Y."/>
            <person name="Martin F.M."/>
            <person name="Grigoriev I.V."/>
            <person name="Hibbett D.S."/>
        </authorList>
    </citation>
    <scope>NUCLEOTIDE SEQUENCE [LARGE SCALE GENOMIC DNA]</scope>
    <source>
        <strain evidence="6 7">L-15889</strain>
    </source>
</reference>
<keyword evidence="3" id="KW-0687">Ribonucleoprotein</keyword>
<keyword evidence="2 6" id="KW-0689">Ribosomal protein</keyword>
<dbReference type="InterPro" id="IPR002672">
    <property type="entry name" value="Ribosomal_eL28"/>
</dbReference>
<dbReference type="OrthoDB" id="338850at2759"/>
<evidence type="ECO:0000313" key="7">
    <source>
        <dbReference type="Proteomes" id="UP000076727"/>
    </source>
</evidence>
<dbReference type="PANTHER" id="PTHR10544">
    <property type="entry name" value="60S RIBOSOMAL PROTEIN L28"/>
    <property type="match status" value="1"/>
</dbReference>
<dbReference type="Proteomes" id="UP000076727">
    <property type="component" value="Unassembled WGS sequence"/>
</dbReference>
<dbReference type="Pfam" id="PF01778">
    <property type="entry name" value="Ribosomal_L28e"/>
    <property type="match status" value="1"/>
</dbReference>
<gene>
    <name evidence="6" type="ORF">DAEQUDRAFT_703902</name>
</gene>
<evidence type="ECO:0000259" key="5">
    <source>
        <dbReference type="Pfam" id="PF01778"/>
    </source>
</evidence>
<dbReference type="GO" id="GO:0003735">
    <property type="term" value="F:structural constituent of ribosome"/>
    <property type="evidence" value="ECO:0007669"/>
    <property type="project" value="InterPro"/>
</dbReference>
<feature type="compositionally biased region" description="Basic residues" evidence="4">
    <location>
        <begin position="129"/>
        <end position="142"/>
    </location>
</feature>
<dbReference type="AlphaFoldDB" id="A0A165THA7"/>
<protein>
    <submittedName>
        <fullName evidence="6">Ribosomal protein L28e</fullName>
    </submittedName>
</protein>
<organism evidence="6 7">
    <name type="scientific">Daedalea quercina L-15889</name>
    <dbReference type="NCBI Taxonomy" id="1314783"/>
    <lineage>
        <taxon>Eukaryota</taxon>
        <taxon>Fungi</taxon>
        <taxon>Dikarya</taxon>
        <taxon>Basidiomycota</taxon>
        <taxon>Agaricomycotina</taxon>
        <taxon>Agaricomycetes</taxon>
        <taxon>Polyporales</taxon>
        <taxon>Fomitopsis</taxon>
    </lineage>
</organism>
<dbReference type="GO" id="GO:0006412">
    <property type="term" value="P:translation"/>
    <property type="evidence" value="ECO:0007669"/>
    <property type="project" value="InterPro"/>
</dbReference>
<evidence type="ECO:0000313" key="6">
    <source>
        <dbReference type="EMBL" id="KZT73441.1"/>
    </source>
</evidence>
<dbReference type="GO" id="GO:1990904">
    <property type="term" value="C:ribonucleoprotein complex"/>
    <property type="evidence" value="ECO:0007669"/>
    <property type="project" value="UniProtKB-KW"/>
</dbReference>
<sequence length="142" mass="15712">MSNDLEWLLLRKNNSFLVKKVAEGPIFSRETANLTNIHSWKYSGLANSKTIAVTDSESGIKITTRKAKATPNAVRPAYSTSTIRSRSGGRRALGVAAKVAKRSYRPDLRQATLARVSAILATQQEKKPYPPKKSRGKRRTEA</sequence>
<accession>A0A165THA7</accession>
<evidence type="ECO:0000256" key="2">
    <source>
        <dbReference type="ARBA" id="ARBA00022980"/>
    </source>
</evidence>
<evidence type="ECO:0000256" key="3">
    <source>
        <dbReference type="ARBA" id="ARBA00023274"/>
    </source>
</evidence>
<comment type="similarity">
    <text evidence="1">Belongs to the eukaryotic ribosomal protein eL28 family.</text>
</comment>
<evidence type="ECO:0000256" key="4">
    <source>
        <dbReference type="SAM" id="MobiDB-lite"/>
    </source>
</evidence>
<proteinExistence type="inferred from homology"/>
<dbReference type="GO" id="GO:0005840">
    <property type="term" value="C:ribosome"/>
    <property type="evidence" value="ECO:0007669"/>
    <property type="project" value="UniProtKB-KW"/>
</dbReference>
<dbReference type="InterPro" id="IPR029004">
    <property type="entry name" value="Ribosomal_eL28/Mak16"/>
</dbReference>
<evidence type="ECO:0000256" key="1">
    <source>
        <dbReference type="ARBA" id="ARBA00007926"/>
    </source>
</evidence>
<feature type="region of interest" description="Disordered" evidence="4">
    <location>
        <begin position="67"/>
        <end position="86"/>
    </location>
</feature>
<dbReference type="Gene3D" id="3.30.390.110">
    <property type="match status" value="1"/>
</dbReference>
<feature type="domain" description="Ribosomal eL28/Mak16" evidence="5">
    <location>
        <begin position="5"/>
        <end position="121"/>
    </location>
</feature>
<name>A0A165THA7_9APHY</name>
<feature type="region of interest" description="Disordered" evidence="4">
    <location>
        <begin position="119"/>
        <end position="142"/>
    </location>
</feature>
<dbReference type="STRING" id="1314783.A0A165THA7"/>
<dbReference type="EMBL" id="KV429037">
    <property type="protein sequence ID" value="KZT73441.1"/>
    <property type="molecule type" value="Genomic_DNA"/>
</dbReference>